<name>F0J0A6_ACIMA</name>
<dbReference type="SUPFAM" id="SSF53335">
    <property type="entry name" value="S-adenosyl-L-methionine-dependent methyltransferases"/>
    <property type="match status" value="1"/>
</dbReference>
<dbReference type="CDD" id="cd02440">
    <property type="entry name" value="AdoMet_MTases"/>
    <property type="match status" value="1"/>
</dbReference>
<accession>F0J0A6</accession>
<dbReference type="InterPro" id="IPR029063">
    <property type="entry name" value="SAM-dependent_MTases_sf"/>
</dbReference>
<dbReference type="GO" id="GO:0032259">
    <property type="term" value="P:methylation"/>
    <property type="evidence" value="ECO:0007669"/>
    <property type="project" value="UniProtKB-KW"/>
</dbReference>
<proteinExistence type="predicted"/>
<dbReference type="InterPro" id="IPR050078">
    <property type="entry name" value="Ribosomal_L11_MeTrfase_PrmA"/>
</dbReference>
<dbReference type="PANTHER" id="PTHR43648:SF1">
    <property type="entry name" value="ELECTRON TRANSFER FLAVOPROTEIN BETA SUBUNIT LYSINE METHYLTRANSFERASE"/>
    <property type="match status" value="1"/>
</dbReference>
<dbReference type="GO" id="GO:0016279">
    <property type="term" value="F:protein-lysine N-methyltransferase activity"/>
    <property type="evidence" value="ECO:0007669"/>
    <property type="project" value="TreeGrafter"/>
</dbReference>
<protein>
    <submittedName>
        <fullName evidence="3">Uncharacterized protein</fullName>
    </submittedName>
</protein>
<dbReference type="Proteomes" id="UP000007100">
    <property type="component" value="Chromosome"/>
</dbReference>
<dbReference type="KEGG" id="amv:ACMV_21190"/>
<dbReference type="AlphaFoldDB" id="F0J0A6"/>
<dbReference type="OrthoDB" id="9794615at2"/>
<reference evidence="3 4" key="1">
    <citation type="submission" date="2010-12" db="EMBL/GenBank/DDBJ databases">
        <title>Whole genome sequence of Acidiphilium multivorum AIU301.</title>
        <authorList>
            <person name="Narita-Yamada S."/>
            <person name="Nakamura S."/>
            <person name="Ito N."/>
            <person name="Takarada H."/>
            <person name="Katano Y."/>
            <person name="Nakazawa H."/>
            <person name="Hosoyama A."/>
            <person name="Yamada R."/>
            <person name="Fujita N."/>
        </authorList>
    </citation>
    <scope>NUCLEOTIDE SEQUENCE [LARGE SCALE GENOMIC DNA]</scope>
    <source>
        <strain evidence="4">DSM 11245 / JCM 8867 / AIU301</strain>
    </source>
</reference>
<dbReference type="HOGENOM" id="CLU_074455_1_0_5"/>
<dbReference type="Gene3D" id="3.40.50.150">
    <property type="entry name" value="Vaccinia Virus protein VP39"/>
    <property type="match status" value="1"/>
</dbReference>
<evidence type="ECO:0000313" key="4">
    <source>
        <dbReference type="Proteomes" id="UP000007100"/>
    </source>
</evidence>
<keyword evidence="1" id="KW-0489">Methyltransferase</keyword>
<gene>
    <name evidence="3" type="ordered locus">ACMV_21190</name>
</gene>
<organism evidence="3 4">
    <name type="scientific">Acidiphilium multivorum (strain DSM 11245 / JCM 8867 / NBRC 100883 / AIU 301)</name>
    <dbReference type="NCBI Taxonomy" id="926570"/>
    <lineage>
        <taxon>Bacteria</taxon>
        <taxon>Pseudomonadati</taxon>
        <taxon>Pseudomonadota</taxon>
        <taxon>Alphaproteobacteria</taxon>
        <taxon>Acetobacterales</taxon>
        <taxon>Acidocellaceae</taxon>
        <taxon>Acidiphilium</taxon>
    </lineage>
</organism>
<dbReference type="Pfam" id="PF06325">
    <property type="entry name" value="PrmA"/>
    <property type="match status" value="1"/>
</dbReference>
<evidence type="ECO:0000256" key="1">
    <source>
        <dbReference type="ARBA" id="ARBA00022603"/>
    </source>
</evidence>
<evidence type="ECO:0000256" key="2">
    <source>
        <dbReference type="ARBA" id="ARBA00022679"/>
    </source>
</evidence>
<evidence type="ECO:0000313" key="3">
    <source>
        <dbReference type="EMBL" id="BAJ81466.1"/>
    </source>
</evidence>
<dbReference type="EMBL" id="AP012035">
    <property type="protein sequence ID" value="BAJ81466.1"/>
    <property type="molecule type" value="Genomic_DNA"/>
</dbReference>
<dbReference type="PANTHER" id="PTHR43648">
    <property type="entry name" value="ELECTRON TRANSFER FLAVOPROTEIN BETA SUBUNIT LYSINE METHYLTRANSFERASE"/>
    <property type="match status" value="1"/>
</dbReference>
<dbReference type="RefSeq" id="WP_007422566.1">
    <property type="nucleotide sequence ID" value="NC_015186.1"/>
</dbReference>
<keyword evidence="2" id="KW-0808">Transferase</keyword>
<keyword evidence="4" id="KW-1185">Reference proteome</keyword>
<sequence>MRDAAAFIRASTAWTAPALVPEIGLHLATEITPIWQATEEFLAESGIAPPYWAFAWPGSIALARHVLDNPETVRGRRVMDFAAGSGLAAIAAAKAGAARVTAVEIDPVAGAAIGLNAAANGVAVEIVIGDATGTAPAQDLILCGDVCYEKPMTAHIWPWLQRCAATAEVWIADPGRAYVPRAGLAEFARRTVPTLHELESRSARETVLYRIAGA</sequence>